<sequence>MNPANIIYCLSKLFDVDLNSSKREISQSELKISKSVAEIINTLVGSDQFNYEDEITLDLINELPDYYDEINVIETNDDGNDADDEWDDKENLKEHYIPNTYSIEFMKEVVDFADAKDSSGKRRRSWKTVKHRYRSLPDQNYISRFRKYLSQQGTKRQKTQNIDQIVYKKFLNAREQFLPMHDIDIQRWALQAAKEMNLDEFEASHFWLATFKNRHGICSRKITNIVTKREISNFDDIKKSEEEFLEKFRQLSRKYSSKEILNTDQVGIEKELHSTRTLSFQGEKKTFGRVSSKNATTHSYTIQPTISLDGRVIGPMFLCLQETNGRMGDIVKRHLFEPKNVVITCSSSGKLTNSLVKYWRDKVLVPSIGKKTLLLSDSWTGQNDNSIYQDLKSVGKAVHRIQIPPKTTSDIQPLDKYFNRQIKNLAKKLYNRVALDQLDINLHERNNIIKLVSLIHNQISAPIFKNMILYSWFASGYLKKDPSPFKNVNDVCFPNSTTYQICQTNHCDESAFITCSWCSTKLCFNHFFIQYHFHG</sequence>
<protein>
    <recommendedName>
        <fullName evidence="2">HTH CENPB-type domain-containing protein</fullName>
    </recommendedName>
</protein>
<evidence type="ECO:0000313" key="5">
    <source>
        <dbReference type="Proteomes" id="UP000663836"/>
    </source>
</evidence>
<gene>
    <name evidence="4" type="ORF">JBS370_LOCUS37197</name>
    <name evidence="3" type="ORF">ZHD862_LOCUS38304</name>
</gene>
<evidence type="ECO:0000256" key="1">
    <source>
        <dbReference type="ARBA" id="ARBA00023125"/>
    </source>
</evidence>
<dbReference type="InterPro" id="IPR007350">
    <property type="entry name" value="Transposase_Tc5_C"/>
</dbReference>
<dbReference type="PANTHER" id="PTHR19303">
    <property type="entry name" value="TRANSPOSON"/>
    <property type="match status" value="1"/>
</dbReference>
<dbReference type="Proteomes" id="UP000663836">
    <property type="component" value="Unassembled WGS sequence"/>
</dbReference>
<reference evidence="4" key="1">
    <citation type="submission" date="2021-02" db="EMBL/GenBank/DDBJ databases">
        <authorList>
            <person name="Nowell W R."/>
        </authorList>
    </citation>
    <scope>NUCLEOTIDE SEQUENCE</scope>
</reference>
<dbReference type="InterPro" id="IPR050863">
    <property type="entry name" value="CenT-Element_Derived"/>
</dbReference>
<dbReference type="EMBL" id="CAJOBD010016439">
    <property type="protein sequence ID" value="CAF4215517.1"/>
    <property type="molecule type" value="Genomic_DNA"/>
</dbReference>
<dbReference type="AlphaFoldDB" id="A0A820C2D8"/>
<dbReference type="EMBL" id="CAJNOT010008595">
    <property type="protein sequence ID" value="CAF1519423.1"/>
    <property type="molecule type" value="Genomic_DNA"/>
</dbReference>
<dbReference type="SMART" id="SM00674">
    <property type="entry name" value="CENPB"/>
    <property type="match status" value="1"/>
</dbReference>
<dbReference type="Proteomes" id="UP000663864">
    <property type="component" value="Unassembled WGS sequence"/>
</dbReference>
<dbReference type="InterPro" id="IPR006600">
    <property type="entry name" value="HTH_CenpB_DNA-bd_dom"/>
</dbReference>
<dbReference type="PANTHER" id="PTHR19303:SF73">
    <property type="entry name" value="PROTEIN PDC2"/>
    <property type="match status" value="1"/>
</dbReference>
<dbReference type="GO" id="GO:0005634">
    <property type="term" value="C:nucleus"/>
    <property type="evidence" value="ECO:0007669"/>
    <property type="project" value="TreeGrafter"/>
</dbReference>
<feature type="domain" description="HTH CENPB-type" evidence="2">
    <location>
        <begin position="150"/>
        <end position="221"/>
    </location>
</feature>
<evidence type="ECO:0000313" key="4">
    <source>
        <dbReference type="EMBL" id="CAF4215517.1"/>
    </source>
</evidence>
<keyword evidence="1" id="KW-0238">DNA-binding</keyword>
<name>A0A820C2D8_9BILA</name>
<proteinExistence type="predicted"/>
<dbReference type="Gene3D" id="1.10.10.60">
    <property type="entry name" value="Homeodomain-like"/>
    <property type="match status" value="1"/>
</dbReference>
<dbReference type="SUPFAM" id="SSF46689">
    <property type="entry name" value="Homeodomain-like"/>
    <property type="match status" value="1"/>
</dbReference>
<dbReference type="InterPro" id="IPR009057">
    <property type="entry name" value="Homeodomain-like_sf"/>
</dbReference>
<comment type="caution">
    <text evidence="4">The sequence shown here is derived from an EMBL/GenBank/DDBJ whole genome shotgun (WGS) entry which is preliminary data.</text>
</comment>
<organism evidence="4 5">
    <name type="scientific">Rotaria sordida</name>
    <dbReference type="NCBI Taxonomy" id="392033"/>
    <lineage>
        <taxon>Eukaryota</taxon>
        <taxon>Metazoa</taxon>
        <taxon>Spiralia</taxon>
        <taxon>Gnathifera</taxon>
        <taxon>Rotifera</taxon>
        <taxon>Eurotatoria</taxon>
        <taxon>Bdelloidea</taxon>
        <taxon>Philodinida</taxon>
        <taxon>Philodinidae</taxon>
        <taxon>Rotaria</taxon>
    </lineage>
</organism>
<accession>A0A820C2D8</accession>
<evidence type="ECO:0000259" key="2">
    <source>
        <dbReference type="PROSITE" id="PS51253"/>
    </source>
</evidence>
<evidence type="ECO:0000313" key="3">
    <source>
        <dbReference type="EMBL" id="CAF1519423.1"/>
    </source>
</evidence>
<dbReference type="InterPro" id="IPR004875">
    <property type="entry name" value="DDE_SF_endonuclease_dom"/>
</dbReference>
<dbReference type="Pfam" id="PF03221">
    <property type="entry name" value="HTH_Tnp_Tc5"/>
    <property type="match status" value="1"/>
</dbReference>
<dbReference type="GO" id="GO:0003677">
    <property type="term" value="F:DNA binding"/>
    <property type="evidence" value="ECO:0007669"/>
    <property type="project" value="UniProtKB-KW"/>
</dbReference>
<dbReference type="Pfam" id="PF03184">
    <property type="entry name" value="DDE_1"/>
    <property type="match status" value="1"/>
</dbReference>
<dbReference type="Pfam" id="PF04236">
    <property type="entry name" value="Transp_Tc5_C"/>
    <property type="match status" value="1"/>
</dbReference>
<dbReference type="PROSITE" id="PS51253">
    <property type="entry name" value="HTH_CENPB"/>
    <property type="match status" value="1"/>
</dbReference>